<dbReference type="EMBL" id="DS113315">
    <property type="protein sequence ID" value="EAY11640.1"/>
    <property type="molecule type" value="Genomic_DNA"/>
</dbReference>
<keyword evidence="2" id="KW-1185">Reference proteome</keyword>
<organism evidence="1 2">
    <name type="scientific">Trichomonas vaginalis (strain ATCC PRA-98 / G3)</name>
    <dbReference type="NCBI Taxonomy" id="412133"/>
    <lineage>
        <taxon>Eukaryota</taxon>
        <taxon>Metamonada</taxon>
        <taxon>Parabasalia</taxon>
        <taxon>Trichomonadida</taxon>
        <taxon>Trichomonadidae</taxon>
        <taxon>Trichomonas</taxon>
    </lineage>
</organism>
<dbReference type="SMR" id="A2E6P6"/>
<dbReference type="PANTHER" id="PTHR45661">
    <property type="entry name" value="SURFACE ANTIGEN"/>
    <property type="match status" value="1"/>
</dbReference>
<dbReference type="Pfam" id="PF13306">
    <property type="entry name" value="LRR_5"/>
    <property type="match status" value="3"/>
</dbReference>
<dbReference type="RefSeq" id="XP_001323863.1">
    <property type="nucleotide sequence ID" value="XM_001323828.1"/>
</dbReference>
<dbReference type="VEuPathDB" id="TrichDB:TVAG_158670"/>
<dbReference type="InterPro" id="IPR053139">
    <property type="entry name" value="Surface_bspA-like"/>
</dbReference>
<dbReference type="Proteomes" id="UP000001542">
    <property type="component" value="Unassembled WGS sequence"/>
</dbReference>
<dbReference type="SUPFAM" id="SSF52058">
    <property type="entry name" value="L domain-like"/>
    <property type="match status" value="1"/>
</dbReference>
<dbReference type="KEGG" id="tva:4769638"/>
<dbReference type="OrthoDB" id="27267at2759"/>
<protein>
    <submittedName>
        <fullName evidence="1">Surface antigen BspA-like</fullName>
    </submittedName>
</protein>
<accession>A2E6P6</accession>
<proteinExistence type="predicted"/>
<dbReference type="InterPro" id="IPR032675">
    <property type="entry name" value="LRR_dom_sf"/>
</dbReference>
<evidence type="ECO:0000313" key="2">
    <source>
        <dbReference type="Proteomes" id="UP000001542"/>
    </source>
</evidence>
<dbReference type="InParanoid" id="A2E6P6"/>
<gene>
    <name evidence="1" type="ORF">TVAG_158670</name>
</gene>
<dbReference type="AlphaFoldDB" id="A2E6P6"/>
<reference evidence="1" key="2">
    <citation type="journal article" date="2007" name="Science">
        <title>Draft genome sequence of the sexually transmitted pathogen Trichomonas vaginalis.</title>
        <authorList>
            <person name="Carlton J.M."/>
            <person name="Hirt R.P."/>
            <person name="Silva J.C."/>
            <person name="Delcher A.L."/>
            <person name="Schatz M."/>
            <person name="Zhao Q."/>
            <person name="Wortman J.R."/>
            <person name="Bidwell S.L."/>
            <person name="Alsmark U.C.M."/>
            <person name="Besteiro S."/>
            <person name="Sicheritz-Ponten T."/>
            <person name="Noel C.J."/>
            <person name="Dacks J.B."/>
            <person name="Foster P.G."/>
            <person name="Simillion C."/>
            <person name="Van de Peer Y."/>
            <person name="Miranda-Saavedra D."/>
            <person name="Barton G.J."/>
            <person name="Westrop G.D."/>
            <person name="Mueller S."/>
            <person name="Dessi D."/>
            <person name="Fiori P.L."/>
            <person name="Ren Q."/>
            <person name="Paulsen I."/>
            <person name="Zhang H."/>
            <person name="Bastida-Corcuera F.D."/>
            <person name="Simoes-Barbosa A."/>
            <person name="Brown M.T."/>
            <person name="Hayes R.D."/>
            <person name="Mukherjee M."/>
            <person name="Okumura C.Y."/>
            <person name="Schneider R."/>
            <person name="Smith A.J."/>
            <person name="Vanacova S."/>
            <person name="Villalvazo M."/>
            <person name="Haas B.J."/>
            <person name="Pertea M."/>
            <person name="Feldblyum T.V."/>
            <person name="Utterback T.R."/>
            <person name="Shu C.L."/>
            <person name="Osoegawa K."/>
            <person name="de Jong P.J."/>
            <person name="Hrdy I."/>
            <person name="Horvathova L."/>
            <person name="Zubacova Z."/>
            <person name="Dolezal P."/>
            <person name="Malik S.B."/>
            <person name="Logsdon J.M. Jr."/>
            <person name="Henze K."/>
            <person name="Gupta A."/>
            <person name="Wang C.C."/>
            <person name="Dunne R.L."/>
            <person name="Upcroft J.A."/>
            <person name="Upcroft P."/>
            <person name="White O."/>
            <person name="Salzberg S.L."/>
            <person name="Tang P."/>
            <person name="Chiu C.-H."/>
            <person name="Lee Y.-S."/>
            <person name="Embley T.M."/>
            <person name="Coombs G.H."/>
            <person name="Mottram J.C."/>
            <person name="Tachezy J."/>
            <person name="Fraser-Liggett C.M."/>
            <person name="Johnson P.J."/>
        </authorList>
    </citation>
    <scope>NUCLEOTIDE SEQUENCE [LARGE SCALE GENOMIC DNA]</scope>
    <source>
        <strain evidence="1">G3</strain>
    </source>
</reference>
<dbReference type="Gene3D" id="3.80.10.10">
    <property type="entry name" value="Ribonuclease Inhibitor"/>
    <property type="match status" value="2"/>
</dbReference>
<dbReference type="VEuPathDB" id="TrichDB:TVAGG3_0779580"/>
<dbReference type="PANTHER" id="PTHR45661:SF3">
    <property type="entry name" value="IG-LIKE DOMAIN-CONTAINING PROTEIN"/>
    <property type="match status" value="1"/>
</dbReference>
<dbReference type="InterPro" id="IPR026906">
    <property type="entry name" value="LRR_5"/>
</dbReference>
<reference evidence="1" key="1">
    <citation type="submission" date="2006-10" db="EMBL/GenBank/DDBJ databases">
        <authorList>
            <person name="Amadeo P."/>
            <person name="Zhao Q."/>
            <person name="Wortman J."/>
            <person name="Fraser-Liggett C."/>
            <person name="Carlton J."/>
        </authorList>
    </citation>
    <scope>NUCLEOTIDE SEQUENCE</scope>
    <source>
        <strain evidence="1">G3</strain>
    </source>
</reference>
<evidence type="ECO:0000313" key="1">
    <source>
        <dbReference type="EMBL" id="EAY11640.1"/>
    </source>
</evidence>
<name>A2E6P6_TRIV3</name>
<sequence length="423" mass="46970">MFRNSIFIHLLSAQIDCNSASLTGSTVVISDDADFTNQQTIALIVENKATTLKLSGALTEMPKFRGYLFVKNVVIEATGITEIPEKCFYQNSHIETVTLHNGINRIRNYAFTYSSVQSINLENVDFIGHYAFQKCPNLKTVNLEKVSVIGVGPFYQSGIETLTISVGSYLTIQRGSFQNCYFLTTVSFYKSGPDSDVPTTLTLLDYAFMNCHMLKTVTSSRLLLNVYDYAFANTGLETFPFESLSSVGSYAFLNTKLTTVAPSSATTSFAGSRMTFMFNYYIQTVDLTNVDGNYDHSYGIFYRCSALTTVKLPASMTVLPDSMFKDCQALTTVTAPGLTYITTDGFMSCISLTTLDLGSSKLTKIGYRGIHNCPKLNIPVQNCHLDERALYKNEVIERISVTYISYWSCLNMSALKTVQINSN</sequence>